<proteinExistence type="predicted"/>
<name>A0A0V0R995_PSEPJ</name>
<organism evidence="2 3">
    <name type="scientific">Pseudocohnilembus persalinus</name>
    <name type="common">Ciliate</name>
    <dbReference type="NCBI Taxonomy" id="266149"/>
    <lineage>
        <taxon>Eukaryota</taxon>
        <taxon>Sar</taxon>
        <taxon>Alveolata</taxon>
        <taxon>Ciliophora</taxon>
        <taxon>Intramacronucleata</taxon>
        <taxon>Oligohymenophorea</taxon>
        <taxon>Scuticociliatia</taxon>
        <taxon>Philasterida</taxon>
        <taxon>Pseudocohnilembidae</taxon>
        <taxon>Pseudocohnilembus</taxon>
    </lineage>
</organism>
<evidence type="ECO:0000313" key="2">
    <source>
        <dbReference type="EMBL" id="KRX11038.1"/>
    </source>
</evidence>
<reference evidence="2 3" key="1">
    <citation type="journal article" date="2015" name="Sci. Rep.">
        <title>Genome of the facultative scuticociliatosis pathogen Pseudocohnilembus persalinus provides insight into its virulence through horizontal gene transfer.</title>
        <authorList>
            <person name="Xiong J."/>
            <person name="Wang G."/>
            <person name="Cheng J."/>
            <person name="Tian M."/>
            <person name="Pan X."/>
            <person name="Warren A."/>
            <person name="Jiang C."/>
            <person name="Yuan D."/>
            <person name="Miao W."/>
        </authorList>
    </citation>
    <scope>NUCLEOTIDE SEQUENCE [LARGE SCALE GENOMIC DNA]</scope>
    <source>
        <strain evidence="2">36N120E</strain>
    </source>
</reference>
<sequence length="105" mass="12246">MLIIFVKKDNGESPEKAVLRELEEECHLKGSNPQLLEVRGEPDRDPRYHAVSIVYRVDVNQEDKPQHDDDAGSAEFYSIQEVKKWGKEKFFADHFELLQNALKDF</sequence>
<dbReference type="OrthoDB" id="447842at2759"/>
<dbReference type="InterPro" id="IPR015797">
    <property type="entry name" value="NUDIX_hydrolase-like_dom_sf"/>
</dbReference>
<dbReference type="InParanoid" id="A0A0V0R995"/>
<dbReference type="InterPro" id="IPR000086">
    <property type="entry name" value="NUDIX_hydrolase_dom"/>
</dbReference>
<dbReference type="EMBL" id="LDAU01000008">
    <property type="protein sequence ID" value="KRX11038.1"/>
    <property type="molecule type" value="Genomic_DNA"/>
</dbReference>
<evidence type="ECO:0000313" key="3">
    <source>
        <dbReference type="Proteomes" id="UP000054937"/>
    </source>
</evidence>
<comment type="caution">
    <text evidence="2">The sequence shown here is derived from an EMBL/GenBank/DDBJ whole genome shotgun (WGS) entry which is preliminary data.</text>
</comment>
<dbReference type="PANTHER" id="PTHR43736">
    <property type="entry name" value="ADP-RIBOSE PYROPHOSPHATASE"/>
    <property type="match status" value="1"/>
</dbReference>
<dbReference type="AlphaFoldDB" id="A0A0V0R995"/>
<evidence type="ECO:0000259" key="1">
    <source>
        <dbReference type="Pfam" id="PF00293"/>
    </source>
</evidence>
<dbReference type="Gene3D" id="3.90.79.10">
    <property type="entry name" value="Nucleoside Triphosphate Pyrophosphohydrolase"/>
    <property type="match status" value="1"/>
</dbReference>
<dbReference type="PANTHER" id="PTHR43736:SF5">
    <property type="entry name" value="NUDIX HYDROLASE DOMAIN-CONTAINING PROTEIN"/>
    <property type="match status" value="1"/>
</dbReference>
<keyword evidence="3" id="KW-1185">Reference proteome</keyword>
<protein>
    <submittedName>
        <fullName evidence="2">NUDIX hydrolase domain protein</fullName>
    </submittedName>
</protein>
<dbReference type="Proteomes" id="UP000054937">
    <property type="component" value="Unassembled WGS sequence"/>
</dbReference>
<gene>
    <name evidence="2" type="ORF">PPERSA_01237</name>
</gene>
<dbReference type="GO" id="GO:0016787">
    <property type="term" value="F:hydrolase activity"/>
    <property type="evidence" value="ECO:0007669"/>
    <property type="project" value="UniProtKB-KW"/>
</dbReference>
<dbReference type="OMA" id="DHFELLQ"/>
<dbReference type="SUPFAM" id="SSF55811">
    <property type="entry name" value="Nudix"/>
    <property type="match status" value="1"/>
</dbReference>
<accession>A0A0V0R995</accession>
<dbReference type="Pfam" id="PF00293">
    <property type="entry name" value="NUDIX"/>
    <property type="match status" value="1"/>
</dbReference>
<feature type="domain" description="Nudix hydrolase" evidence="1">
    <location>
        <begin position="9"/>
        <end position="89"/>
    </location>
</feature>
<keyword evidence="2" id="KW-0378">Hydrolase</keyword>